<name>A0ABY7T5E8_9SPHI</name>
<organism evidence="3 4">
    <name type="scientific">Mucilaginibacter jinjuensis</name>
    <dbReference type="NCBI Taxonomy" id="1176721"/>
    <lineage>
        <taxon>Bacteria</taxon>
        <taxon>Pseudomonadati</taxon>
        <taxon>Bacteroidota</taxon>
        <taxon>Sphingobacteriia</taxon>
        <taxon>Sphingobacteriales</taxon>
        <taxon>Sphingobacteriaceae</taxon>
        <taxon>Mucilaginibacter</taxon>
    </lineage>
</organism>
<dbReference type="PROSITE" id="PS50943">
    <property type="entry name" value="HTH_CROC1"/>
    <property type="match status" value="1"/>
</dbReference>
<dbReference type="InterPro" id="IPR052345">
    <property type="entry name" value="Rad_response_metalloprotease"/>
</dbReference>
<dbReference type="SMART" id="SM00530">
    <property type="entry name" value="HTH_XRE"/>
    <property type="match status" value="1"/>
</dbReference>
<evidence type="ECO:0000259" key="2">
    <source>
        <dbReference type="PROSITE" id="PS50943"/>
    </source>
</evidence>
<evidence type="ECO:0000256" key="1">
    <source>
        <dbReference type="ARBA" id="ARBA00007227"/>
    </source>
</evidence>
<evidence type="ECO:0000313" key="4">
    <source>
        <dbReference type="Proteomes" id="UP001216139"/>
    </source>
</evidence>
<dbReference type="InterPro" id="IPR010982">
    <property type="entry name" value="Lambda_DNA-bd_dom_sf"/>
</dbReference>
<dbReference type="SUPFAM" id="SSF47413">
    <property type="entry name" value="lambda repressor-like DNA-binding domains"/>
    <property type="match status" value="1"/>
</dbReference>
<dbReference type="PANTHER" id="PTHR43236:SF2">
    <property type="entry name" value="BLL0069 PROTEIN"/>
    <property type="match status" value="1"/>
</dbReference>
<comment type="similarity">
    <text evidence="1">Belongs to the short-chain fatty acyl-CoA assimilation regulator (ScfR) family.</text>
</comment>
<accession>A0ABY7T5E8</accession>
<gene>
    <name evidence="3" type="ORF">PQO05_22740</name>
</gene>
<dbReference type="CDD" id="cd00093">
    <property type="entry name" value="HTH_XRE"/>
    <property type="match status" value="1"/>
</dbReference>
<feature type="domain" description="HTH cro/C1-type" evidence="2">
    <location>
        <begin position="84"/>
        <end position="140"/>
    </location>
</feature>
<protein>
    <submittedName>
        <fullName evidence="3">XRE family transcriptional regulator</fullName>
    </submittedName>
</protein>
<dbReference type="InterPro" id="IPR001387">
    <property type="entry name" value="Cro/C1-type_HTH"/>
</dbReference>
<dbReference type="Gene3D" id="1.10.260.40">
    <property type="entry name" value="lambda repressor-like DNA-binding domains"/>
    <property type="match status" value="1"/>
</dbReference>
<proteinExistence type="inferred from homology"/>
<dbReference type="Pfam" id="PF06114">
    <property type="entry name" value="Peptidase_M78"/>
    <property type="match status" value="1"/>
</dbReference>
<sequence>MITNDRQYKIVKSQIEQFQQSLDELLKNTEGASNVHPKIFEASRNAIISQLRQLNEMVTEYESLKSGEVLVTPINSLTELPLALIKARIVNGLTQAELAEKLGLKMQQIQRYESERYETASLKTLEKIASQLGIVLHGDVQLAATNNKESLDVSKYPFKEMFKRKWFTDFTGDLNAALKNSATLLHWLFDQANLDSLQLNLNRQTLRTNKEIDSFALKAWYARVLIKAVHQNDIPPFNQESMTEDWFSGLVKLSSFVDGLQRVTDYVNEVGIRLIIEEQLPGTKLDGAALLVANQSPVVALTLRYDRLDNFWFVLFHELAHVRLHLSQHAPVIFDDLDTDAKGIEEEADKFALNLLIPNDVWRKSLVRFSPSEETVQNQAAELGISPALVAGRIRRETGKYHLLTNLVGSGEVRKAFENDYYH</sequence>
<keyword evidence="4" id="KW-1185">Reference proteome</keyword>
<dbReference type="Pfam" id="PF01381">
    <property type="entry name" value="HTH_3"/>
    <property type="match status" value="1"/>
</dbReference>
<dbReference type="EMBL" id="CP117167">
    <property type="protein sequence ID" value="WCT11561.1"/>
    <property type="molecule type" value="Genomic_DNA"/>
</dbReference>
<dbReference type="RefSeq" id="WP_273629749.1">
    <property type="nucleotide sequence ID" value="NZ_CP117167.1"/>
</dbReference>
<reference evidence="3 4" key="1">
    <citation type="submission" date="2023-02" db="EMBL/GenBank/DDBJ databases">
        <title>Genome sequence of Mucilaginibacter jinjuensis strain KACC 16571.</title>
        <authorList>
            <person name="Kim S."/>
            <person name="Heo J."/>
            <person name="Kwon S.-W."/>
        </authorList>
    </citation>
    <scope>NUCLEOTIDE SEQUENCE [LARGE SCALE GENOMIC DNA]</scope>
    <source>
        <strain evidence="3 4">KACC 16571</strain>
    </source>
</reference>
<dbReference type="Proteomes" id="UP001216139">
    <property type="component" value="Chromosome"/>
</dbReference>
<dbReference type="PANTHER" id="PTHR43236">
    <property type="entry name" value="ANTITOXIN HIGA1"/>
    <property type="match status" value="1"/>
</dbReference>
<dbReference type="InterPro" id="IPR010359">
    <property type="entry name" value="IrrE_HExxH"/>
</dbReference>
<evidence type="ECO:0000313" key="3">
    <source>
        <dbReference type="EMBL" id="WCT11561.1"/>
    </source>
</evidence>